<comment type="caution">
    <text evidence="1">The sequence shown here is derived from an EMBL/GenBank/DDBJ whole genome shotgun (WGS) entry which is preliminary data.</text>
</comment>
<dbReference type="InterPro" id="IPR007396">
    <property type="entry name" value="TR_PAI2-type"/>
</dbReference>
<protein>
    <submittedName>
        <fullName evidence="1">FMN-binding negative transcriptional regulator</fullName>
    </submittedName>
</protein>
<evidence type="ECO:0000313" key="1">
    <source>
        <dbReference type="EMBL" id="MEE2024957.1"/>
    </source>
</evidence>
<gene>
    <name evidence="1" type="ORF">QWF21_11925</name>
</gene>
<accession>A0ABU7JH01</accession>
<dbReference type="Gene3D" id="2.30.110.10">
    <property type="entry name" value="Electron Transport, Fmn-binding Protein, Chain A"/>
    <property type="match status" value="1"/>
</dbReference>
<dbReference type="SUPFAM" id="SSF50475">
    <property type="entry name" value="FMN-binding split barrel"/>
    <property type="match status" value="1"/>
</dbReference>
<dbReference type="PANTHER" id="PTHR35802">
    <property type="entry name" value="PROTEASE SYNTHASE AND SPORULATION PROTEIN PAI 2"/>
    <property type="match status" value="1"/>
</dbReference>
<dbReference type="Pfam" id="PF04299">
    <property type="entry name" value="FMN_bind_2"/>
    <property type="match status" value="1"/>
</dbReference>
<sequence>MLYCPKAMAFASTDALHDFIEQHAFGCLVSQPFFCSHLPWLLKRQQGEQGVLYGHLARQNPHAKALNGQQVLINFTGPHAYISPGWYQSKLAVPTWNYAVAHVQGKAQLLEPEETLAMLEEQVVSYESEPAALAKMPAQYREQLARAIVGIQVPIEQLTGKLKLGQQRSAEDQQGVLTALQLSESHQAQALAALMTNWQLGVG</sequence>
<evidence type="ECO:0000313" key="2">
    <source>
        <dbReference type="Proteomes" id="UP001339167"/>
    </source>
</evidence>
<dbReference type="RefSeq" id="WP_330088281.1">
    <property type="nucleotide sequence ID" value="NZ_JAUGZK010000008.1"/>
</dbReference>
<dbReference type="PIRSF" id="PIRSF010372">
    <property type="entry name" value="PaiB"/>
    <property type="match status" value="1"/>
</dbReference>
<reference evidence="1 2" key="1">
    <citation type="submission" date="2023-06" db="EMBL/GenBank/DDBJ databases">
        <title>Alkalimonas sp., MEB004 an alkaliphilic bacterium isolated from Lonar Lake, India.</title>
        <authorList>
            <person name="Joshi A."/>
            <person name="Thite S."/>
        </authorList>
    </citation>
    <scope>NUCLEOTIDE SEQUENCE [LARGE SCALE GENOMIC DNA]</scope>
    <source>
        <strain evidence="1 2">MEB004</strain>
    </source>
</reference>
<proteinExistence type="predicted"/>
<keyword evidence="2" id="KW-1185">Reference proteome</keyword>
<organism evidence="1 2">
    <name type="scientific">Alkalimonas mucilaginosa</name>
    <dbReference type="NCBI Taxonomy" id="3057676"/>
    <lineage>
        <taxon>Bacteria</taxon>
        <taxon>Pseudomonadati</taxon>
        <taxon>Pseudomonadota</taxon>
        <taxon>Gammaproteobacteria</taxon>
        <taxon>Alkalimonas</taxon>
    </lineage>
</organism>
<dbReference type="InterPro" id="IPR012349">
    <property type="entry name" value="Split_barrel_FMN-bd"/>
</dbReference>
<dbReference type="EMBL" id="JAUGZK010000008">
    <property type="protein sequence ID" value="MEE2024957.1"/>
    <property type="molecule type" value="Genomic_DNA"/>
</dbReference>
<dbReference type="PANTHER" id="PTHR35802:SF1">
    <property type="entry name" value="PROTEASE SYNTHASE AND SPORULATION PROTEIN PAI 2"/>
    <property type="match status" value="1"/>
</dbReference>
<dbReference type="Proteomes" id="UP001339167">
    <property type="component" value="Unassembled WGS sequence"/>
</dbReference>
<name>A0ABU7JH01_9GAMM</name>